<comment type="caution">
    <text evidence="1">The sequence shown here is derived from an EMBL/GenBank/DDBJ whole genome shotgun (WGS) entry which is preliminary data.</text>
</comment>
<gene>
    <name evidence="1" type="ORF">ACFOW3_19855</name>
</gene>
<accession>A0ABV8DF33</accession>
<evidence type="ECO:0000313" key="2">
    <source>
        <dbReference type="Proteomes" id="UP001595693"/>
    </source>
</evidence>
<dbReference type="Proteomes" id="UP001595693">
    <property type="component" value="Unassembled WGS sequence"/>
</dbReference>
<protein>
    <submittedName>
        <fullName evidence="1">Uncharacterized protein</fullName>
    </submittedName>
</protein>
<keyword evidence="2" id="KW-1185">Reference proteome</keyword>
<evidence type="ECO:0000313" key="1">
    <source>
        <dbReference type="EMBL" id="MFC3936883.1"/>
    </source>
</evidence>
<name>A0ABV8DF33_9BURK</name>
<sequence length="80" mass="8720">MITFQNASGLELIDANMESTAVGAYQARQANISILLAALNDKLALHSQRAANQPRDWGYAGDLGSVQERLERIVEVFASE</sequence>
<reference evidence="2" key="1">
    <citation type="journal article" date="2019" name="Int. J. Syst. Evol. Microbiol.">
        <title>The Global Catalogue of Microorganisms (GCM) 10K type strain sequencing project: providing services to taxonomists for standard genome sequencing and annotation.</title>
        <authorList>
            <consortium name="The Broad Institute Genomics Platform"/>
            <consortium name="The Broad Institute Genome Sequencing Center for Infectious Disease"/>
            <person name="Wu L."/>
            <person name="Ma J."/>
        </authorList>
    </citation>
    <scope>NUCLEOTIDE SEQUENCE [LARGE SCALE GENOMIC DNA]</scope>
    <source>
        <strain evidence="2">CCUG 2113</strain>
    </source>
</reference>
<dbReference type="RefSeq" id="WP_055400970.1">
    <property type="nucleotide sequence ID" value="NZ_JAMXAX010000045.1"/>
</dbReference>
<organism evidence="1 2">
    <name type="scientific">Acidovorax facilis</name>
    <dbReference type="NCBI Taxonomy" id="12917"/>
    <lineage>
        <taxon>Bacteria</taxon>
        <taxon>Pseudomonadati</taxon>
        <taxon>Pseudomonadota</taxon>
        <taxon>Betaproteobacteria</taxon>
        <taxon>Burkholderiales</taxon>
        <taxon>Comamonadaceae</taxon>
        <taxon>Acidovorax</taxon>
    </lineage>
</organism>
<dbReference type="EMBL" id="JBHSAJ010000059">
    <property type="protein sequence ID" value="MFC3936883.1"/>
    <property type="molecule type" value="Genomic_DNA"/>
</dbReference>
<proteinExistence type="predicted"/>